<comment type="caution">
    <text evidence="10">The sequence shown here is derived from an EMBL/GenBank/DDBJ whole genome shotgun (WGS) entry which is preliminary data.</text>
</comment>
<sequence length="316" mass="32436">MRKFAALVLAGALSLSLAACGSSKPSSEGSASAPASSAAPAVKPDTNPDAATMPTVTGSAKTTKLAFPKSDAPSGLKVLVLEEGKGRVLEPTDTVVAHYVGQVWGNDTPFDSSFSRGAPAAFSLQGVIPGWTQGLSGQKVGSKLIVSIPSELGYAEGNDQAGIKKGDTIAFYIELVDGFGKDSSGDPKAKATGKLKDLPVTYKGDLGKPVTDLKVKDGQAVPEKSEAIVIAEGSGPKIDDGKTFYYQSAAVNWDPKATSVSSYDQGGAQATTFASGNGLDPLKGIRAGSRVFFVMVDPNNPNAKAQAFIIDIVAVH</sequence>
<evidence type="ECO:0000256" key="5">
    <source>
        <dbReference type="PROSITE-ProRule" id="PRU00277"/>
    </source>
</evidence>
<dbReference type="PROSITE" id="PS51257">
    <property type="entry name" value="PROKAR_LIPOPROTEIN"/>
    <property type="match status" value="1"/>
</dbReference>
<name>A0ABT9N900_9ACTO</name>
<accession>A0ABT9N900</accession>
<evidence type="ECO:0000313" key="10">
    <source>
        <dbReference type="EMBL" id="MDP9800179.1"/>
    </source>
</evidence>
<keyword evidence="3 5" id="KW-0697">Rotamase</keyword>
<dbReference type="InterPro" id="IPR046357">
    <property type="entry name" value="PPIase_dom_sf"/>
</dbReference>
<evidence type="ECO:0000313" key="11">
    <source>
        <dbReference type="Proteomes" id="UP001235966"/>
    </source>
</evidence>
<evidence type="ECO:0000256" key="1">
    <source>
        <dbReference type="ARBA" id="ARBA00000971"/>
    </source>
</evidence>
<dbReference type="EC" id="5.2.1.8" evidence="6"/>
<keyword evidence="11" id="KW-1185">Reference proteome</keyword>
<dbReference type="Pfam" id="PF00254">
    <property type="entry name" value="FKBP_C"/>
    <property type="match status" value="1"/>
</dbReference>
<keyword evidence="4 5" id="KW-0413">Isomerase</keyword>
<dbReference type="Proteomes" id="UP001235966">
    <property type="component" value="Unassembled WGS sequence"/>
</dbReference>
<dbReference type="PROSITE" id="PS50059">
    <property type="entry name" value="FKBP_PPIASE"/>
    <property type="match status" value="1"/>
</dbReference>
<feature type="signal peptide" evidence="8">
    <location>
        <begin position="1"/>
        <end position="21"/>
    </location>
</feature>
<gene>
    <name evidence="10" type="ORF">J2S49_000255</name>
</gene>
<evidence type="ECO:0000256" key="3">
    <source>
        <dbReference type="ARBA" id="ARBA00023110"/>
    </source>
</evidence>
<proteinExistence type="inferred from homology"/>
<reference evidence="10 11" key="1">
    <citation type="submission" date="2023-07" db="EMBL/GenBank/DDBJ databases">
        <title>Sequencing the genomes of 1000 actinobacteria strains.</title>
        <authorList>
            <person name="Klenk H.-P."/>
        </authorList>
    </citation>
    <scope>NUCLEOTIDE SEQUENCE [LARGE SCALE GENOMIC DNA]</scope>
    <source>
        <strain evidence="10 11">DSM 102162</strain>
    </source>
</reference>
<evidence type="ECO:0000256" key="4">
    <source>
        <dbReference type="ARBA" id="ARBA00023235"/>
    </source>
</evidence>
<comment type="similarity">
    <text evidence="2 6">Belongs to the FKBP-type PPIase family.</text>
</comment>
<protein>
    <recommendedName>
        <fullName evidence="6">Peptidyl-prolyl cis-trans isomerase</fullName>
        <ecNumber evidence="6">5.2.1.8</ecNumber>
    </recommendedName>
</protein>
<dbReference type="GO" id="GO:0003755">
    <property type="term" value="F:peptidyl-prolyl cis-trans isomerase activity"/>
    <property type="evidence" value="ECO:0007669"/>
    <property type="project" value="UniProtKB-EC"/>
</dbReference>
<dbReference type="PANTHER" id="PTHR43811:SF19">
    <property type="entry name" value="39 KDA FK506-BINDING NUCLEAR PROTEIN"/>
    <property type="match status" value="1"/>
</dbReference>
<dbReference type="PANTHER" id="PTHR43811">
    <property type="entry name" value="FKBP-TYPE PEPTIDYL-PROLYL CIS-TRANS ISOMERASE FKPA"/>
    <property type="match status" value="1"/>
</dbReference>
<evidence type="ECO:0000256" key="8">
    <source>
        <dbReference type="SAM" id="SignalP"/>
    </source>
</evidence>
<evidence type="ECO:0000256" key="7">
    <source>
        <dbReference type="SAM" id="MobiDB-lite"/>
    </source>
</evidence>
<feature type="chain" id="PRO_5045645225" description="Peptidyl-prolyl cis-trans isomerase" evidence="8">
    <location>
        <begin position="22"/>
        <end position="316"/>
    </location>
</feature>
<evidence type="ECO:0000256" key="2">
    <source>
        <dbReference type="ARBA" id="ARBA00006577"/>
    </source>
</evidence>
<dbReference type="EMBL" id="JAUSQW010000001">
    <property type="protein sequence ID" value="MDP9800179.1"/>
    <property type="molecule type" value="Genomic_DNA"/>
</dbReference>
<dbReference type="InterPro" id="IPR001179">
    <property type="entry name" value="PPIase_FKBP_dom"/>
</dbReference>
<feature type="domain" description="PPIase FKBP-type" evidence="9">
    <location>
        <begin position="92"/>
        <end position="179"/>
    </location>
</feature>
<dbReference type="RefSeq" id="WP_307014060.1">
    <property type="nucleotide sequence ID" value="NZ_JAUSQW010000001.1"/>
</dbReference>
<comment type="catalytic activity">
    <reaction evidence="1 5 6">
        <text>[protein]-peptidylproline (omega=180) = [protein]-peptidylproline (omega=0)</text>
        <dbReference type="Rhea" id="RHEA:16237"/>
        <dbReference type="Rhea" id="RHEA-COMP:10747"/>
        <dbReference type="Rhea" id="RHEA-COMP:10748"/>
        <dbReference type="ChEBI" id="CHEBI:83833"/>
        <dbReference type="ChEBI" id="CHEBI:83834"/>
        <dbReference type="EC" id="5.2.1.8"/>
    </reaction>
</comment>
<dbReference type="Gene3D" id="3.10.50.40">
    <property type="match status" value="1"/>
</dbReference>
<evidence type="ECO:0000256" key="6">
    <source>
        <dbReference type="RuleBase" id="RU003915"/>
    </source>
</evidence>
<feature type="compositionally biased region" description="Low complexity" evidence="7">
    <location>
        <begin position="19"/>
        <end position="41"/>
    </location>
</feature>
<keyword evidence="8" id="KW-0732">Signal</keyword>
<dbReference type="SUPFAM" id="SSF54534">
    <property type="entry name" value="FKBP-like"/>
    <property type="match status" value="1"/>
</dbReference>
<evidence type="ECO:0000259" key="9">
    <source>
        <dbReference type="PROSITE" id="PS50059"/>
    </source>
</evidence>
<feature type="region of interest" description="Disordered" evidence="7">
    <location>
        <begin position="19"/>
        <end position="61"/>
    </location>
</feature>
<organism evidence="10 11">
    <name type="scientific">Arcanobacterium wilhelmae</name>
    <dbReference type="NCBI Taxonomy" id="1803177"/>
    <lineage>
        <taxon>Bacteria</taxon>
        <taxon>Bacillati</taxon>
        <taxon>Actinomycetota</taxon>
        <taxon>Actinomycetes</taxon>
        <taxon>Actinomycetales</taxon>
        <taxon>Actinomycetaceae</taxon>
        <taxon>Arcanobacterium</taxon>
    </lineage>
</organism>